<dbReference type="PANTHER" id="PTHR41709">
    <property type="entry name" value="KAIB-LIKE PROTEIN 1"/>
    <property type="match status" value="1"/>
</dbReference>
<name>A0A2D2DS63_9BURK</name>
<dbReference type="Gene3D" id="3.40.30.10">
    <property type="entry name" value="Glutaredoxin"/>
    <property type="match status" value="1"/>
</dbReference>
<dbReference type="SUPFAM" id="SSF52833">
    <property type="entry name" value="Thioredoxin-like"/>
    <property type="match status" value="1"/>
</dbReference>
<organism evidence="2 3">
    <name type="scientific">Massilia violaceinigra</name>
    <dbReference type="NCBI Taxonomy" id="2045208"/>
    <lineage>
        <taxon>Bacteria</taxon>
        <taxon>Pseudomonadati</taxon>
        <taxon>Pseudomonadota</taxon>
        <taxon>Betaproteobacteria</taxon>
        <taxon>Burkholderiales</taxon>
        <taxon>Oxalobacteraceae</taxon>
        <taxon>Telluria group</taxon>
        <taxon>Massilia</taxon>
    </lineage>
</organism>
<dbReference type="Pfam" id="PF07689">
    <property type="entry name" value="KaiB"/>
    <property type="match status" value="1"/>
</dbReference>
<accession>A0A2D2DS63</accession>
<dbReference type="EMBL" id="CP024608">
    <property type="protein sequence ID" value="ATQ77811.1"/>
    <property type="molecule type" value="Genomic_DNA"/>
</dbReference>
<dbReference type="RefSeq" id="WP_099880304.1">
    <property type="nucleotide sequence ID" value="NZ_CP024608.1"/>
</dbReference>
<protein>
    <submittedName>
        <fullName evidence="2">Circadian clock protein KaiB</fullName>
    </submittedName>
</protein>
<dbReference type="InterPro" id="IPR011649">
    <property type="entry name" value="KaiB_domain"/>
</dbReference>
<sequence length="97" mass="10728">MSQSKPIFIFRLYVAGEAHNSVLARANLRALCETYLPEQHQIEVLDVFREPKRALEDAIFMTPTLIKLAPASVSRIVGTLSQTQSVLLALGLDGHLP</sequence>
<dbReference type="InterPro" id="IPR036249">
    <property type="entry name" value="Thioredoxin-like_sf"/>
</dbReference>
<dbReference type="Proteomes" id="UP000229897">
    <property type="component" value="Chromosome"/>
</dbReference>
<reference evidence="2" key="1">
    <citation type="submission" date="2017-10" db="EMBL/GenBank/DDBJ databases">
        <title>Massilia psychrophilum sp. nov., a novel purple-pigmented bacterium isolated from Tianshan glacier, Xinjiang Municipality, China.</title>
        <authorList>
            <person name="Wang H."/>
        </authorList>
    </citation>
    <scope>NUCLEOTIDE SEQUENCE [LARGE SCALE GENOMIC DNA]</scope>
    <source>
        <strain evidence="2">B2</strain>
    </source>
</reference>
<dbReference type="PANTHER" id="PTHR41709:SF2">
    <property type="entry name" value="CIRCADIAN CLOCK PROTEIN KAIB2"/>
    <property type="match status" value="1"/>
</dbReference>
<dbReference type="KEGG" id="mass:CR152_27405"/>
<proteinExistence type="predicted"/>
<dbReference type="GO" id="GO:0048511">
    <property type="term" value="P:rhythmic process"/>
    <property type="evidence" value="ECO:0007669"/>
    <property type="project" value="InterPro"/>
</dbReference>
<evidence type="ECO:0000313" key="3">
    <source>
        <dbReference type="Proteomes" id="UP000229897"/>
    </source>
</evidence>
<gene>
    <name evidence="2" type="ORF">CR152_27405</name>
</gene>
<dbReference type="InterPro" id="IPR039022">
    <property type="entry name" value="KaiB-like"/>
</dbReference>
<evidence type="ECO:0000259" key="1">
    <source>
        <dbReference type="SMART" id="SM01248"/>
    </source>
</evidence>
<feature type="domain" description="KaiB" evidence="1">
    <location>
        <begin position="11"/>
        <end position="92"/>
    </location>
</feature>
<dbReference type="SMART" id="SM01248">
    <property type="entry name" value="KaiB"/>
    <property type="match status" value="1"/>
</dbReference>
<keyword evidence="3" id="KW-1185">Reference proteome</keyword>
<evidence type="ECO:0000313" key="2">
    <source>
        <dbReference type="EMBL" id="ATQ77811.1"/>
    </source>
</evidence>
<dbReference type="AlphaFoldDB" id="A0A2D2DS63"/>
<dbReference type="OrthoDB" id="9153969at2"/>